<reference evidence="1" key="1">
    <citation type="submission" date="2023-07" db="EMBL/GenBank/DDBJ databases">
        <authorList>
            <person name="Kim M.K."/>
        </authorList>
    </citation>
    <scope>NUCLEOTIDE SEQUENCE</scope>
    <source>
        <strain evidence="1">CA1-15</strain>
    </source>
</reference>
<comment type="caution">
    <text evidence="1">The sequence shown here is derived from an EMBL/GenBank/DDBJ whole genome shotgun (WGS) entry which is preliminary data.</text>
</comment>
<gene>
    <name evidence="1" type="ORF">Q5H94_18650</name>
</gene>
<evidence type="ECO:0000313" key="1">
    <source>
        <dbReference type="EMBL" id="MDO7844355.1"/>
    </source>
</evidence>
<dbReference type="EMBL" id="JAUQSZ010000015">
    <property type="protein sequence ID" value="MDO7844355.1"/>
    <property type="molecule type" value="Genomic_DNA"/>
</dbReference>
<name>A0ABT9A554_9SPHN</name>
<accession>A0ABT9A554</accession>
<dbReference type="Proteomes" id="UP001176468">
    <property type="component" value="Unassembled WGS sequence"/>
</dbReference>
<keyword evidence="2" id="KW-1185">Reference proteome</keyword>
<dbReference type="RefSeq" id="WP_304562753.1">
    <property type="nucleotide sequence ID" value="NZ_JAUQSZ010000015.1"/>
</dbReference>
<evidence type="ECO:0000313" key="2">
    <source>
        <dbReference type="Proteomes" id="UP001176468"/>
    </source>
</evidence>
<organism evidence="1 2">
    <name type="scientific">Sphingomonas immobilis</name>
    <dbReference type="NCBI Taxonomy" id="3063997"/>
    <lineage>
        <taxon>Bacteria</taxon>
        <taxon>Pseudomonadati</taxon>
        <taxon>Pseudomonadota</taxon>
        <taxon>Alphaproteobacteria</taxon>
        <taxon>Sphingomonadales</taxon>
        <taxon>Sphingomonadaceae</taxon>
        <taxon>Sphingomonas</taxon>
    </lineage>
</organism>
<protein>
    <submittedName>
        <fullName evidence="1">Uncharacterized protein</fullName>
    </submittedName>
</protein>
<proteinExistence type="predicted"/>
<sequence length="101" mass="11248">MVFDLRGALLKKQEFETARLADFQFRQRVRTMRLLAAALAIEEDGLVRDVVREQDAAILVSLAERLTMPLADVSAAFAQCQSEARGQLIAELGDPTPYRLA</sequence>